<protein>
    <submittedName>
        <fullName evidence="1">Uncharacterized protein</fullName>
    </submittedName>
</protein>
<proteinExistence type="predicted"/>
<keyword evidence="2" id="KW-1185">Reference proteome</keyword>
<gene>
    <name evidence="1" type="ORF">PFISCL1PPCAC_20510</name>
</gene>
<name>A0AAV5WEU2_9BILA</name>
<dbReference type="Proteomes" id="UP001432322">
    <property type="component" value="Unassembled WGS sequence"/>
</dbReference>
<accession>A0AAV5WEU2</accession>
<reference evidence="1" key="1">
    <citation type="submission" date="2023-10" db="EMBL/GenBank/DDBJ databases">
        <title>Genome assembly of Pristionchus species.</title>
        <authorList>
            <person name="Yoshida K."/>
            <person name="Sommer R.J."/>
        </authorList>
    </citation>
    <scope>NUCLEOTIDE SEQUENCE</scope>
    <source>
        <strain evidence="1">RS5133</strain>
    </source>
</reference>
<organism evidence="1 2">
    <name type="scientific">Pristionchus fissidentatus</name>
    <dbReference type="NCBI Taxonomy" id="1538716"/>
    <lineage>
        <taxon>Eukaryota</taxon>
        <taxon>Metazoa</taxon>
        <taxon>Ecdysozoa</taxon>
        <taxon>Nematoda</taxon>
        <taxon>Chromadorea</taxon>
        <taxon>Rhabditida</taxon>
        <taxon>Rhabditina</taxon>
        <taxon>Diplogasteromorpha</taxon>
        <taxon>Diplogasteroidea</taxon>
        <taxon>Neodiplogasteridae</taxon>
        <taxon>Pristionchus</taxon>
    </lineage>
</organism>
<sequence length="74" mass="8356">TGNLECQGLCTLTILNSVIDKGNFYWRATLVFRNPKEDFGEDYAPRANLTQCIDKSTVLIFAQITFKYAESTIS</sequence>
<feature type="non-terminal residue" evidence="1">
    <location>
        <position position="1"/>
    </location>
</feature>
<dbReference type="AlphaFoldDB" id="A0AAV5WEU2"/>
<comment type="caution">
    <text evidence="1">The sequence shown here is derived from an EMBL/GenBank/DDBJ whole genome shotgun (WGS) entry which is preliminary data.</text>
</comment>
<evidence type="ECO:0000313" key="1">
    <source>
        <dbReference type="EMBL" id="GMT29213.1"/>
    </source>
</evidence>
<dbReference type="EMBL" id="BTSY01000005">
    <property type="protein sequence ID" value="GMT29213.1"/>
    <property type="molecule type" value="Genomic_DNA"/>
</dbReference>
<evidence type="ECO:0000313" key="2">
    <source>
        <dbReference type="Proteomes" id="UP001432322"/>
    </source>
</evidence>